<dbReference type="EMBL" id="AP018823">
    <property type="protein sequence ID" value="BBF85376.1"/>
    <property type="molecule type" value="Genomic_DNA"/>
</dbReference>
<protein>
    <submittedName>
        <fullName evidence="1">Uncharacterized protein</fullName>
    </submittedName>
</protein>
<name>A0A3G9GJ03_9NEIS</name>
<reference evidence="2" key="1">
    <citation type="journal article" date="2017" name="Biotechnol. Biofuels">
        <title>Evaluation of environmental bacterial communities as a factor affecting the growth of duckweed Lemna minor.</title>
        <authorList>
            <person name="Ishizawa H."/>
            <person name="Kuroda M."/>
            <person name="Morikawa M."/>
            <person name="Ike M."/>
        </authorList>
    </citation>
    <scope>NUCLEOTIDE SEQUENCE [LARGE SCALE GENOMIC DNA]</scope>
    <source>
        <strain evidence="2">H3</strain>
    </source>
</reference>
<reference evidence="1 2" key="2">
    <citation type="journal article" date="2017" name="Genome Announc.">
        <title>Draft genome sequence of Aquitalea magnusonii strain H3, a plant growth-promoting bacterium of duckweed Lemna minor.</title>
        <authorList>
            <person name="Ishizawa H."/>
            <person name="Kuroda M."/>
            <person name="Ike M."/>
        </authorList>
    </citation>
    <scope>NUCLEOTIDE SEQUENCE [LARGE SCALE GENOMIC DNA]</scope>
    <source>
        <strain evidence="1 2">H3</strain>
    </source>
</reference>
<proteinExistence type="predicted"/>
<dbReference type="AlphaFoldDB" id="A0A3G9GJ03"/>
<dbReference type="KEGG" id="amah:DLM_1760"/>
<evidence type="ECO:0000313" key="1">
    <source>
        <dbReference type="EMBL" id="BBF85376.1"/>
    </source>
</evidence>
<sequence length="46" mass="5264">MKRKNRKILSRTAATTQSIIATRHDDLVTLRAKIRANTDYQGVDHV</sequence>
<keyword evidence="2" id="KW-1185">Reference proteome</keyword>
<accession>A0A3G9GJ03</accession>
<gene>
    <name evidence="1" type="ORF">DLM_1760</name>
</gene>
<dbReference type="Proteomes" id="UP000198290">
    <property type="component" value="Chromosome"/>
</dbReference>
<reference evidence="2" key="3">
    <citation type="journal article" date="2017" name="Plant Physiol. Biochem.">
        <title>Differential oxidative and antioxidative response of duckweed Lemna minor toward plant growth promoting/inhibiting bacteria.</title>
        <authorList>
            <person name="Ishizawa H."/>
            <person name="Kuroda M."/>
            <person name="Morikawa M."/>
            <person name="Ike M."/>
        </authorList>
    </citation>
    <scope>NUCLEOTIDE SEQUENCE [LARGE SCALE GENOMIC DNA]</scope>
    <source>
        <strain evidence="2">H3</strain>
    </source>
</reference>
<organism evidence="1 2">
    <name type="scientific">Aquitalea magnusonii</name>
    <dbReference type="NCBI Taxonomy" id="332411"/>
    <lineage>
        <taxon>Bacteria</taxon>
        <taxon>Pseudomonadati</taxon>
        <taxon>Pseudomonadota</taxon>
        <taxon>Betaproteobacteria</taxon>
        <taxon>Neisseriales</taxon>
        <taxon>Chromobacteriaceae</taxon>
        <taxon>Aquitalea</taxon>
    </lineage>
</organism>
<evidence type="ECO:0000313" key="2">
    <source>
        <dbReference type="Proteomes" id="UP000198290"/>
    </source>
</evidence>